<dbReference type="GO" id="GO:0006950">
    <property type="term" value="P:response to stress"/>
    <property type="evidence" value="ECO:0007669"/>
    <property type="project" value="TreeGrafter"/>
</dbReference>
<dbReference type="InterPro" id="IPR039422">
    <property type="entry name" value="MarR/SlyA-like"/>
</dbReference>
<reference evidence="4" key="2">
    <citation type="journal article" date="2021" name="PeerJ">
        <title>Extensive microbial diversity within the chicken gut microbiome revealed by metagenomics and culture.</title>
        <authorList>
            <person name="Gilroy R."/>
            <person name="Ravi A."/>
            <person name="Getino M."/>
            <person name="Pursley I."/>
            <person name="Horton D.L."/>
            <person name="Alikhan N.F."/>
            <person name="Baker D."/>
            <person name="Gharbi K."/>
            <person name="Hall N."/>
            <person name="Watson M."/>
            <person name="Adriaenssens E.M."/>
            <person name="Foster-Nyarko E."/>
            <person name="Jarju S."/>
            <person name="Secka A."/>
            <person name="Antonio M."/>
            <person name="Oren A."/>
            <person name="Chaudhuri R.R."/>
            <person name="La Ragione R."/>
            <person name="Hildebrand F."/>
            <person name="Pallen M.J."/>
        </authorList>
    </citation>
    <scope>NUCLEOTIDE SEQUENCE</scope>
    <source>
        <strain evidence="4">CHK187-14744</strain>
    </source>
</reference>
<proteinExistence type="predicted"/>
<dbReference type="SUPFAM" id="SSF46785">
    <property type="entry name" value="Winged helix' DNA-binding domain"/>
    <property type="match status" value="1"/>
</dbReference>
<dbReference type="InterPro" id="IPR036388">
    <property type="entry name" value="WH-like_DNA-bd_sf"/>
</dbReference>
<dbReference type="GO" id="GO:0003700">
    <property type="term" value="F:DNA-binding transcription factor activity"/>
    <property type="evidence" value="ECO:0007669"/>
    <property type="project" value="InterPro"/>
</dbReference>
<dbReference type="EMBL" id="DVLT01000020">
    <property type="protein sequence ID" value="HIU02217.1"/>
    <property type="molecule type" value="Genomic_DNA"/>
</dbReference>
<evidence type="ECO:0000313" key="5">
    <source>
        <dbReference type="Proteomes" id="UP000824164"/>
    </source>
</evidence>
<dbReference type="Proteomes" id="UP000824164">
    <property type="component" value="Unassembled WGS sequence"/>
</dbReference>
<feature type="domain" description="HTH marR-type" evidence="3">
    <location>
        <begin position="7"/>
        <end position="142"/>
    </location>
</feature>
<evidence type="ECO:0000256" key="1">
    <source>
        <dbReference type="ARBA" id="ARBA00023015"/>
    </source>
</evidence>
<dbReference type="PROSITE" id="PS50995">
    <property type="entry name" value="HTH_MARR_2"/>
    <property type="match status" value="1"/>
</dbReference>
<evidence type="ECO:0000259" key="3">
    <source>
        <dbReference type="PROSITE" id="PS50995"/>
    </source>
</evidence>
<dbReference type="Pfam" id="PF12802">
    <property type="entry name" value="MarR_2"/>
    <property type="match status" value="1"/>
</dbReference>
<accession>A0A9D1HHC8</accession>
<protein>
    <submittedName>
        <fullName evidence="4">MarR family transcriptional regulator</fullName>
    </submittedName>
</protein>
<organism evidence="4 5">
    <name type="scientific">Candidatus Onthocola gallistercoris</name>
    <dbReference type="NCBI Taxonomy" id="2840876"/>
    <lineage>
        <taxon>Bacteria</taxon>
        <taxon>Bacillati</taxon>
        <taxon>Bacillota</taxon>
        <taxon>Bacilli</taxon>
        <taxon>Candidatus Onthocola</taxon>
    </lineage>
</organism>
<dbReference type="PRINTS" id="PR00598">
    <property type="entry name" value="HTHMARR"/>
</dbReference>
<name>A0A9D1HHC8_9FIRM</name>
<comment type="caution">
    <text evidence="4">The sequence shown here is derived from an EMBL/GenBank/DDBJ whole genome shotgun (WGS) entry which is preliminary data.</text>
</comment>
<evidence type="ECO:0000313" key="4">
    <source>
        <dbReference type="EMBL" id="HIU02217.1"/>
    </source>
</evidence>
<keyword evidence="1" id="KW-0805">Transcription regulation</keyword>
<keyword evidence="2" id="KW-0804">Transcription</keyword>
<dbReference type="SMART" id="SM00347">
    <property type="entry name" value="HTH_MARR"/>
    <property type="match status" value="1"/>
</dbReference>
<dbReference type="InterPro" id="IPR036390">
    <property type="entry name" value="WH_DNA-bd_sf"/>
</dbReference>
<dbReference type="AlphaFoldDB" id="A0A9D1HHC8"/>
<sequence length="146" mass="17047">MLDSDKNANIGSLIKVLSDAISKKAKNDFKEYNLTMQQIKILSYLKQMEGREPVSQKDIQDYLRIAHPTVVSILKGMEAKGFIKTHTCETDKRMKIVCLTGKENDFFEKVIIGRKKMENQILKGMTEDEKEHLRDYLKRMYENIKE</sequence>
<dbReference type="InterPro" id="IPR000835">
    <property type="entry name" value="HTH_MarR-typ"/>
</dbReference>
<evidence type="ECO:0000256" key="2">
    <source>
        <dbReference type="ARBA" id="ARBA00023163"/>
    </source>
</evidence>
<dbReference type="Gene3D" id="1.10.10.10">
    <property type="entry name" value="Winged helix-like DNA-binding domain superfamily/Winged helix DNA-binding domain"/>
    <property type="match status" value="1"/>
</dbReference>
<dbReference type="PANTHER" id="PTHR33164">
    <property type="entry name" value="TRANSCRIPTIONAL REGULATOR, MARR FAMILY"/>
    <property type="match status" value="1"/>
</dbReference>
<dbReference type="PANTHER" id="PTHR33164:SF56">
    <property type="entry name" value="HTH-TYPE TRANSCRIPTIONAL REGULATOR MHQR"/>
    <property type="match status" value="1"/>
</dbReference>
<reference evidence="4" key="1">
    <citation type="submission" date="2020-10" db="EMBL/GenBank/DDBJ databases">
        <authorList>
            <person name="Gilroy R."/>
        </authorList>
    </citation>
    <scope>NUCLEOTIDE SEQUENCE</scope>
    <source>
        <strain evidence="4">CHK187-14744</strain>
    </source>
</reference>
<gene>
    <name evidence="4" type="ORF">IAB63_03060</name>
</gene>